<dbReference type="NCBIfam" id="TIGR02098">
    <property type="entry name" value="MJ0042_CXXC"/>
    <property type="match status" value="1"/>
</dbReference>
<proteinExistence type="predicted"/>
<sequence length="442" mass="48971">MSELLVAQCPFCQTRFRLSQEHLQAAAGSVRCGACLKVFNANLTIKADPQPTVTPLAASAPAHKPVKSDERRDTLMIHDDMDLDDLELDLEALGLDESILDEINPTGRSTDSTPEHSPDQAELRLTPEPDIEEAPEPDSDSLFVEQDDEPGPWDLLDDPEHTGINSSSQASPERELADSEELDLHDDFISTPTARDFELPSASSEGANRILVPGPERAAEDRGIFLRDRPAGPSSEFLQADVHEAEQETDEPDDRREPELGKLIDLPDLVDEPLQLYSQPGSRRSRYRSLWVALSLLAMLGLPAQALYYNFSTLAHGEKTRPYLEQFCLLTGCELPARVDISLIRSSNLMVRPHAEYPRALAIDVIVYNRADFAQPFPVLRMTFNNTRGEEVLSKQFRPDEYLGGELAGVTLMPPQTPVHVALDMLDPGPEAAGYQLDFLSP</sequence>
<dbReference type="InterPro" id="IPR011723">
    <property type="entry name" value="Znf/thioredoxin_put"/>
</dbReference>
<dbReference type="InterPro" id="IPR021834">
    <property type="entry name" value="DUF3426"/>
</dbReference>
<protein>
    <recommendedName>
        <fullName evidence="2">Zinc finger/thioredoxin putative domain-containing protein</fullName>
    </recommendedName>
</protein>
<dbReference type="Proteomes" id="UP000638188">
    <property type="component" value="Unassembled WGS sequence"/>
</dbReference>
<name>A0ABQ1PP56_9GAMM</name>
<gene>
    <name evidence="3" type="ORF">GCM10007418_19430</name>
</gene>
<feature type="domain" description="Zinc finger/thioredoxin putative" evidence="2">
    <location>
        <begin position="5"/>
        <end position="41"/>
    </location>
</feature>
<accession>A0ABQ1PP56</accession>
<reference evidence="4" key="1">
    <citation type="journal article" date="2019" name="Int. J. Syst. Evol. Microbiol.">
        <title>The Global Catalogue of Microorganisms (GCM) 10K type strain sequencing project: providing services to taxonomists for standard genome sequencing and annotation.</title>
        <authorList>
            <consortium name="The Broad Institute Genomics Platform"/>
            <consortium name="The Broad Institute Genome Sequencing Center for Infectious Disease"/>
            <person name="Wu L."/>
            <person name="Ma J."/>
        </authorList>
    </citation>
    <scope>NUCLEOTIDE SEQUENCE [LARGE SCALE GENOMIC DNA]</scope>
    <source>
        <strain evidence="4">CGMCC 1.12482</strain>
    </source>
</reference>
<feature type="region of interest" description="Disordered" evidence="1">
    <location>
        <begin position="228"/>
        <end position="264"/>
    </location>
</feature>
<evidence type="ECO:0000313" key="3">
    <source>
        <dbReference type="EMBL" id="GGD00235.1"/>
    </source>
</evidence>
<keyword evidence="4" id="KW-1185">Reference proteome</keyword>
<feature type="region of interest" description="Disordered" evidence="1">
    <location>
        <begin position="102"/>
        <end position="180"/>
    </location>
</feature>
<feature type="compositionally biased region" description="Acidic residues" evidence="1">
    <location>
        <begin position="129"/>
        <end position="157"/>
    </location>
</feature>
<evidence type="ECO:0000313" key="4">
    <source>
        <dbReference type="Proteomes" id="UP000638188"/>
    </source>
</evidence>
<organism evidence="3 4">
    <name type="scientific">Halopseudomonas salina</name>
    <dbReference type="NCBI Taxonomy" id="1323744"/>
    <lineage>
        <taxon>Bacteria</taxon>
        <taxon>Pseudomonadati</taxon>
        <taxon>Pseudomonadota</taxon>
        <taxon>Gammaproteobacteria</taxon>
        <taxon>Pseudomonadales</taxon>
        <taxon>Pseudomonadaceae</taxon>
        <taxon>Halopseudomonas</taxon>
    </lineage>
</organism>
<evidence type="ECO:0000256" key="1">
    <source>
        <dbReference type="SAM" id="MobiDB-lite"/>
    </source>
</evidence>
<dbReference type="EMBL" id="BMFF01000003">
    <property type="protein sequence ID" value="GGD00235.1"/>
    <property type="molecule type" value="Genomic_DNA"/>
</dbReference>
<evidence type="ECO:0000259" key="2">
    <source>
        <dbReference type="Pfam" id="PF13719"/>
    </source>
</evidence>
<feature type="region of interest" description="Disordered" evidence="1">
    <location>
        <begin position="51"/>
        <end position="72"/>
    </location>
</feature>
<feature type="compositionally biased region" description="Basic and acidic residues" evidence="1">
    <location>
        <begin position="113"/>
        <end position="127"/>
    </location>
</feature>
<dbReference type="Pfam" id="PF11906">
    <property type="entry name" value="DUF3426"/>
    <property type="match status" value="1"/>
</dbReference>
<comment type="caution">
    <text evidence="3">The sequence shown here is derived from an EMBL/GenBank/DDBJ whole genome shotgun (WGS) entry which is preliminary data.</text>
</comment>
<feature type="compositionally biased region" description="Basic and acidic residues" evidence="1">
    <location>
        <begin position="253"/>
        <end position="262"/>
    </location>
</feature>
<dbReference type="Pfam" id="PF13719">
    <property type="entry name" value="Zn_ribbon_5"/>
    <property type="match status" value="1"/>
</dbReference>
<dbReference type="RefSeq" id="WP_150278317.1">
    <property type="nucleotide sequence ID" value="NZ_BMFF01000003.1"/>
</dbReference>